<dbReference type="RefSeq" id="XP_005756800.1">
    <property type="nucleotide sequence ID" value="XM_005756743.1"/>
</dbReference>
<protein>
    <submittedName>
        <fullName evidence="2">Uncharacterized protein</fullName>
    </submittedName>
</protein>
<dbReference type="PaxDb" id="2903-EOD04371"/>
<keyword evidence="3" id="KW-1185">Reference proteome</keyword>
<feature type="compositionally biased region" description="Gly residues" evidence="1">
    <location>
        <begin position="85"/>
        <end position="99"/>
    </location>
</feature>
<dbReference type="AlphaFoldDB" id="A0A0D3HZD6"/>
<organism evidence="2 3">
    <name type="scientific">Emiliania huxleyi (strain CCMP1516)</name>
    <dbReference type="NCBI Taxonomy" id="280463"/>
    <lineage>
        <taxon>Eukaryota</taxon>
        <taxon>Haptista</taxon>
        <taxon>Haptophyta</taxon>
        <taxon>Prymnesiophyceae</taxon>
        <taxon>Isochrysidales</taxon>
        <taxon>Noelaerhabdaceae</taxon>
        <taxon>Emiliania</taxon>
    </lineage>
</organism>
<reference evidence="2" key="2">
    <citation type="submission" date="2024-10" db="UniProtKB">
        <authorList>
            <consortium name="EnsemblProtists"/>
        </authorList>
    </citation>
    <scope>IDENTIFICATION</scope>
</reference>
<dbReference type="HOGENOM" id="CLU_1451305_0_0_1"/>
<dbReference type="Proteomes" id="UP000013827">
    <property type="component" value="Unassembled WGS sequence"/>
</dbReference>
<dbReference type="GeneID" id="17250500"/>
<evidence type="ECO:0000313" key="3">
    <source>
        <dbReference type="Proteomes" id="UP000013827"/>
    </source>
</evidence>
<evidence type="ECO:0000313" key="2">
    <source>
        <dbReference type="EnsemblProtists" id="EOD04371"/>
    </source>
</evidence>
<dbReference type="EnsemblProtists" id="EOD04371">
    <property type="protein sequence ID" value="EOD04371"/>
    <property type="gene ID" value="EMIHUDRAFT_453884"/>
</dbReference>
<name>A0A0D3HZD6_EMIH1</name>
<evidence type="ECO:0000256" key="1">
    <source>
        <dbReference type="SAM" id="MobiDB-lite"/>
    </source>
</evidence>
<feature type="region of interest" description="Disordered" evidence="1">
    <location>
        <begin position="80"/>
        <end position="141"/>
    </location>
</feature>
<dbReference type="KEGG" id="ehx:EMIHUDRAFT_453884"/>
<sequence>ARQGCAGACGRGWFRGGGQGEAQGQEEGGGRPVVARLLGGVVPHHAGRNRLSRVATGRPGLATVGAPPLALPAPSSFPPAAGQYAAGGEGGGGAAGGAGPRRRRRGGGATWLAASPGLRSTRARRQGAVGGPGGVGVRPTSPPPSFPPVCCALLKKDRSGAVSVRRRSLVCFVGSGGLFCSEREKNT</sequence>
<reference evidence="3" key="1">
    <citation type="journal article" date="2013" name="Nature">
        <title>Pan genome of the phytoplankton Emiliania underpins its global distribution.</title>
        <authorList>
            <person name="Read B.A."/>
            <person name="Kegel J."/>
            <person name="Klute M.J."/>
            <person name="Kuo A."/>
            <person name="Lefebvre S.C."/>
            <person name="Maumus F."/>
            <person name="Mayer C."/>
            <person name="Miller J."/>
            <person name="Monier A."/>
            <person name="Salamov A."/>
            <person name="Young J."/>
            <person name="Aguilar M."/>
            <person name="Claverie J.M."/>
            <person name="Frickenhaus S."/>
            <person name="Gonzalez K."/>
            <person name="Herman E.K."/>
            <person name="Lin Y.C."/>
            <person name="Napier J."/>
            <person name="Ogata H."/>
            <person name="Sarno A.F."/>
            <person name="Shmutz J."/>
            <person name="Schroeder D."/>
            <person name="de Vargas C."/>
            <person name="Verret F."/>
            <person name="von Dassow P."/>
            <person name="Valentin K."/>
            <person name="Van de Peer Y."/>
            <person name="Wheeler G."/>
            <person name="Dacks J.B."/>
            <person name="Delwiche C.F."/>
            <person name="Dyhrman S.T."/>
            <person name="Glockner G."/>
            <person name="John U."/>
            <person name="Richards T."/>
            <person name="Worden A.Z."/>
            <person name="Zhang X."/>
            <person name="Grigoriev I.V."/>
            <person name="Allen A.E."/>
            <person name="Bidle K."/>
            <person name="Borodovsky M."/>
            <person name="Bowler C."/>
            <person name="Brownlee C."/>
            <person name="Cock J.M."/>
            <person name="Elias M."/>
            <person name="Gladyshev V.N."/>
            <person name="Groth M."/>
            <person name="Guda C."/>
            <person name="Hadaegh A."/>
            <person name="Iglesias-Rodriguez M.D."/>
            <person name="Jenkins J."/>
            <person name="Jones B.M."/>
            <person name="Lawson T."/>
            <person name="Leese F."/>
            <person name="Lindquist E."/>
            <person name="Lobanov A."/>
            <person name="Lomsadze A."/>
            <person name="Malik S.B."/>
            <person name="Marsh M.E."/>
            <person name="Mackinder L."/>
            <person name="Mock T."/>
            <person name="Mueller-Roeber B."/>
            <person name="Pagarete A."/>
            <person name="Parker M."/>
            <person name="Probert I."/>
            <person name="Quesneville H."/>
            <person name="Raines C."/>
            <person name="Rensing S.A."/>
            <person name="Riano-Pachon D.M."/>
            <person name="Richier S."/>
            <person name="Rokitta S."/>
            <person name="Shiraiwa Y."/>
            <person name="Soanes D.M."/>
            <person name="van der Giezen M."/>
            <person name="Wahlund T.M."/>
            <person name="Williams B."/>
            <person name="Wilson W."/>
            <person name="Wolfe G."/>
            <person name="Wurch L.L."/>
        </authorList>
    </citation>
    <scope>NUCLEOTIDE SEQUENCE</scope>
</reference>
<proteinExistence type="predicted"/>
<accession>A0A0D3HZD6</accession>